<evidence type="ECO:0000256" key="1">
    <source>
        <dbReference type="SAM" id="MobiDB-lite"/>
    </source>
</evidence>
<feature type="region of interest" description="Disordered" evidence="1">
    <location>
        <begin position="157"/>
        <end position="209"/>
    </location>
</feature>
<feature type="compositionally biased region" description="Basic and acidic residues" evidence="1">
    <location>
        <begin position="21"/>
        <end position="30"/>
    </location>
</feature>
<reference evidence="2" key="1">
    <citation type="journal article" date="2023" name="Mol. Phylogenet. Evol.">
        <title>Genome-scale phylogeny and comparative genomics of the fungal order Sordariales.</title>
        <authorList>
            <person name="Hensen N."/>
            <person name="Bonometti L."/>
            <person name="Westerberg I."/>
            <person name="Brannstrom I.O."/>
            <person name="Guillou S."/>
            <person name="Cros-Aarteil S."/>
            <person name="Calhoun S."/>
            <person name="Haridas S."/>
            <person name="Kuo A."/>
            <person name="Mondo S."/>
            <person name="Pangilinan J."/>
            <person name="Riley R."/>
            <person name="LaButti K."/>
            <person name="Andreopoulos B."/>
            <person name="Lipzen A."/>
            <person name="Chen C."/>
            <person name="Yan M."/>
            <person name="Daum C."/>
            <person name="Ng V."/>
            <person name="Clum A."/>
            <person name="Steindorff A."/>
            <person name="Ohm R.A."/>
            <person name="Martin F."/>
            <person name="Silar P."/>
            <person name="Natvig D.O."/>
            <person name="Lalanne C."/>
            <person name="Gautier V."/>
            <person name="Ament-Velasquez S.L."/>
            <person name="Kruys A."/>
            <person name="Hutchinson M.I."/>
            <person name="Powell A.J."/>
            <person name="Barry K."/>
            <person name="Miller A.N."/>
            <person name="Grigoriev I.V."/>
            <person name="Debuchy R."/>
            <person name="Gladieux P."/>
            <person name="Hiltunen Thoren M."/>
            <person name="Johannesson H."/>
        </authorList>
    </citation>
    <scope>NUCLEOTIDE SEQUENCE</scope>
    <source>
        <strain evidence="2">CBS 958.72</strain>
    </source>
</reference>
<organism evidence="2 3">
    <name type="scientific">Lasiosphaeria ovina</name>
    <dbReference type="NCBI Taxonomy" id="92902"/>
    <lineage>
        <taxon>Eukaryota</taxon>
        <taxon>Fungi</taxon>
        <taxon>Dikarya</taxon>
        <taxon>Ascomycota</taxon>
        <taxon>Pezizomycotina</taxon>
        <taxon>Sordariomycetes</taxon>
        <taxon>Sordariomycetidae</taxon>
        <taxon>Sordariales</taxon>
        <taxon>Lasiosphaeriaceae</taxon>
        <taxon>Lasiosphaeria</taxon>
    </lineage>
</organism>
<comment type="caution">
    <text evidence="2">The sequence shown here is derived from an EMBL/GenBank/DDBJ whole genome shotgun (WGS) entry which is preliminary data.</text>
</comment>
<accession>A0AAE0NKP3</accession>
<protein>
    <submittedName>
        <fullName evidence="2">Uncharacterized protein</fullName>
    </submittedName>
</protein>
<feature type="region of interest" description="Disordered" evidence="1">
    <location>
        <begin position="1"/>
        <end position="31"/>
    </location>
</feature>
<feature type="compositionally biased region" description="Basic and acidic residues" evidence="1">
    <location>
        <begin position="197"/>
        <end position="209"/>
    </location>
</feature>
<reference evidence="2" key="2">
    <citation type="submission" date="2023-06" db="EMBL/GenBank/DDBJ databases">
        <authorList>
            <consortium name="Lawrence Berkeley National Laboratory"/>
            <person name="Haridas S."/>
            <person name="Hensen N."/>
            <person name="Bonometti L."/>
            <person name="Westerberg I."/>
            <person name="Brannstrom I.O."/>
            <person name="Guillou S."/>
            <person name="Cros-Aarteil S."/>
            <person name="Calhoun S."/>
            <person name="Kuo A."/>
            <person name="Mondo S."/>
            <person name="Pangilinan J."/>
            <person name="Riley R."/>
            <person name="Labutti K."/>
            <person name="Andreopoulos B."/>
            <person name="Lipzen A."/>
            <person name="Chen C."/>
            <person name="Yanf M."/>
            <person name="Daum C."/>
            <person name="Ng V."/>
            <person name="Clum A."/>
            <person name="Steindorff A."/>
            <person name="Ohm R."/>
            <person name="Martin F."/>
            <person name="Silar P."/>
            <person name="Natvig D."/>
            <person name="Lalanne C."/>
            <person name="Gautier V."/>
            <person name="Ament-Velasquez S.L."/>
            <person name="Kruys A."/>
            <person name="Hutchinson M.I."/>
            <person name="Powell A.J."/>
            <person name="Barry K."/>
            <person name="Miller A.N."/>
            <person name="Grigoriev I.V."/>
            <person name="Debuchy R."/>
            <person name="Gladieux P."/>
            <person name="Thoren M.H."/>
            <person name="Johannesson H."/>
        </authorList>
    </citation>
    <scope>NUCLEOTIDE SEQUENCE</scope>
    <source>
        <strain evidence="2">CBS 958.72</strain>
    </source>
</reference>
<keyword evidence="3" id="KW-1185">Reference proteome</keyword>
<dbReference type="AlphaFoldDB" id="A0AAE0NKP3"/>
<sequence>MAPAANSAKQRRARGSVAAHHNSDSDEYERNLQVAAAARTRIEKAREERDEKREALAAAHLACLGALQERMQKSITKYRDLHSSIQIRRVVRLKQAVDARDEKLNQIAARLADFQRVVLNHGVQLQALYEGRREDVAALLLLPEPGTKPSADIIKAEKEANSLPPRGTLKRQRDLSQEDREPRNRPRVDQALVNRICSDKAVGKENPKA</sequence>
<feature type="compositionally biased region" description="Basic and acidic residues" evidence="1">
    <location>
        <begin position="171"/>
        <end position="188"/>
    </location>
</feature>
<evidence type="ECO:0000313" key="2">
    <source>
        <dbReference type="EMBL" id="KAK3383298.1"/>
    </source>
</evidence>
<evidence type="ECO:0000313" key="3">
    <source>
        <dbReference type="Proteomes" id="UP001287356"/>
    </source>
</evidence>
<gene>
    <name evidence="2" type="ORF">B0T24DRAFT_43820</name>
</gene>
<dbReference type="EMBL" id="JAULSN010000001">
    <property type="protein sequence ID" value="KAK3383298.1"/>
    <property type="molecule type" value="Genomic_DNA"/>
</dbReference>
<proteinExistence type="predicted"/>
<dbReference type="Proteomes" id="UP001287356">
    <property type="component" value="Unassembled WGS sequence"/>
</dbReference>
<name>A0AAE0NKP3_9PEZI</name>